<feature type="region of interest" description="Disordered" evidence="1">
    <location>
        <begin position="525"/>
        <end position="554"/>
    </location>
</feature>
<organism evidence="3 4">
    <name type="scientific">Eimeria tenella</name>
    <name type="common">Coccidian parasite</name>
    <dbReference type="NCBI Taxonomy" id="5802"/>
    <lineage>
        <taxon>Eukaryota</taxon>
        <taxon>Sar</taxon>
        <taxon>Alveolata</taxon>
        <taxon>Apicomplexa</taxon>
        <taxon>Conoidasida</taxon>
        <taxon>Coccidia</taxon>
        <taxon>Eucoccidiorida</taxon>
        <taxon>Eimeriorina</taxon>
        <taxon>Eimeriidae</taxon>
        <taxon>Eimeria</taxon>
    </lineage>
</organism>
<dbReference type="Proteomes" id="UP000030747">
    <property type="component" value="Unassembled WGS sequence"/>
</dbReference>
<evidence type="ECO:0000313" key="4">
    <source>
        <dbReference type="Proteomes" id="UP000030747"/>
    </source>
</evidence>
<feature type="transmembrane region" description="Helical" evidence="2">
    <location>
        <begin position="2055"/>
        <end position="2076"/>
    </location>
</feature>
<feature type="region of interest" description="Disordered" evidence="1">
    <location>
        <begin position="1325"/>
        <end position="1346"/>
    </location>
</feature>
<dbReference type="OrthoDB" id="347163at2759"/>
<feature type="region of interest" description="Disordered" evidence="1">
    <location>
        <begin position="1781"/>
        <end position="1805"/>
    </location>
</feature>
<keyword evidence="2" id="KW-1133">Transmembrane helix</keyword>
<reference evidence="3" key="2">
    <citation type="submission" date="2013-10" db="EMBL/GenBank/DDBJ databases">
        <authorList>
            <person name="Aslett M."/>
        </authorList>
    </citation>
    <scope>NUCLEOTIDE SEQUENCE [LARGE SCALE GENOMIC DNA]</scope>
    <source>
        <strain evidence="3">Houghton</strain>
    </source>
</reference>
<protein>
    <submittedName>
        <fullName evidence="3">Bromodomain-containing protein, putative</fullName>
    </submittedName>
</protein>
<feature type="compositionally biased region" description="Low complexity" evidence="1">
    <location>
        <begin position="924"/>
        <end position="948"/>
    </location>
</feature>
<dbReference type="InterPro" id="IPR052145">
    <property type="entry name" value="Mediator/Homeobox_domain"/>
</dbReference>
<sequence>MSGGVSLREQHVDASVDFATHSVLGFTSLSLEISGSLVAAAAAAADAFAAAAADPAEAAGAAAAAGETAGEAFRVPFAIPLQLPPCCRIFGCWVDKTPAVFQLGFEGAQQHEDDQQQQQQQQQQEAGPKCIRLDLLAWREALRSKRDESPRPLVYIHLPASVQQTLLSRQRQSAVKHKVKLSISFLLSGLTYGCGSSLFFSQQQYRDSKGRLQQQLLLQTLQGALPCPPWFPTLPCSAYGGAAAAAAGGDAAAAAPADSALHSNWKTVVDVPEGCCAVMPGVLTRRFAAAAAKLRPLAAATTEATAARRRVAAAAGTPAAAGARTPAVAAAPAAAASAGAPAAAPAAEAPAAAPAAKAPSAAPAPLAATDASSAAAAGDLATVAAGDPAAAAARDPAAAAAGDPAAAAAGDPASAEATAAAVPDSRAAAMAAPSTEFKGAVGQQREGIPVAADDAAGAAASVAAAAAAAPLQCCADCAEGTADSCCCVFGRGAPLELLLQQPLQWQQQLPPDSIWTQLLQQPEQQQQQQQIKHEDDMMQCEQPQDQEGQQQQQQQHEECMREVFVFEALSSQRKAGRSGGKAPAAAAAAAAAQQQQQLLLHQQLQQDTAGAVSSGFMGVDGSLPAGGGAAAAAATGATEPVRSVLAWLLPYQLLLFAGRFAAVSGNSGVPYPVTAASIRSPGSRLQQQQHEGAAGAADGEAAAPIVTLITLKGLEPLLGPTTAALAECLRVLGEAFGCSPPFGCLCLLFFPLRLAASGAWGLYSSSALSAALHATSSDASSLGLRELTEEACADCAIGEEVNRCFVPEYSVSGNLAVLPLECLHSSLECKSLGLSSRLLQAESICHLWLEAFYPLSRLTAEAELLGCMYTSTMLRKLLVDLFIEANFGSVEMRIRRFERLQRYVSLCELGLEEFPIDPVGALANSSSSSSGGNDSDGSSNSPSQQQQQQRLLPPVESLAYSEMFQLKCCVVLHALEAYFASQPFLSSRFFRAFCLSDFLAKTSRRRDPPNSERFWRRLLLAATAAYVAHWNKTPQARAAGRALLRLRPDAKQKGGLQAVELETAGPDEQLNPQEHEALAAVEETLQLFRSAFVGGTGCPQLSLSFMVQLQRKGSAMDIFTFELDLLALQPPPPITEPFETHRLQQQQQQQRQWQQEIQLRRPHVEKAGISVFYPADLAGLAGFNLWQAQETGSSQRGEVTLRLSAEGPGGPPASSWESLLVRQLWPALRRPSSAAAASSNSSSNSSSSSSSSGSLLFGGEFSSEMLPLSTHVREKLQIYQGLHDPVDVVGRDGNFILGFGYVGDIPAPLNAGRGPLWQAIKEAQRRHCMQQQQQQQQHPEEDPNEQNVDSFAAVCVDNERTPPSVPVATVGGLPAWARLLQQRDYLLRLRAASGSDVWLKSVGVYIHSVAPAAVPASLVAELLPMAADAFGLNGCLPSPNSSSNSSSSSCCRVLGGGVLQYTGAEVSVPAAPVQQQLLSLQHPSAYLCLSAGFEKYWLPALQLQVVDDDLIRGSNIQLKEGALPLRFALDARAERGRKKVAMKGDRMLHGSNSSKVLMKAAAAAAAATDAPAAAAAAAAAAAQAAATADGPEPAAARAATGGMTAGERITFAGSLSSSDRALFESLKRCVLQRHPSLLSLDNRSLVAKVNSKTKLPILWMRADPHQTWPARIRRCQSGSMWEQQLLSETSVASQLEAAAALGSLLPAQTQGGLLGDDPVKAHAVQALSKVLASHRWHPFFRIRAAFALSRLHNTGGEESAAAWKALANYISSFHSDAVLEAESNEGVSPPEAAEGGSSGDWGGAPTAASAAAAAAAAAGANVPSAPAEGRGGPAEALRLSDYACTSPESRFLRLFYGAVSLIRDPKGLSTPAAIDMLLQPLQQMEATGAADSATLLSLGASVLDCLGNLRWPYTPLPSLAEAYHPYFAAAKAGFRLALSAADRGSKGGPLGSSFGHCAVAVGAPCGCTCELMLRDLAAGTAAAATAAAAAAEEEAAAEAAAKWEAFVFANCRGIENAWTEAWRLFRLDAVKALASPRKVGPGSFSFAASPRQRQLAVAAAAAAATAVLLLPVLVVLLQRCCVAVSAPFAVAAAAASQSAMLLLLLLLLLQEMTCGFLRAMSRNPLLRDLARRRFLGGPLGAPPGVPGALSSSLQPEGPPSLNSVARIVQLFAVGPHLPQEFGVPFDLLHFVASPSHRSLLEAAAPAAAEALLAYDYPLVRRKLCC</sequence>
<feature type="compositionally biased region" description="Low complexity" evidence="1">
    <location>
        <begin position="539"/>
        <end position="554"/>
    </location>
</feature>
<dbReference type="PANTHER" id="PTHR24330:SF19">
    <property type="entry name" value="MEDIATOR OF RNA POLYMERASE II TRANSCRIPTION SUBUNIT 29"/>
    <property type="match status" value="1"/>
</dbReference>
<reference evidence="3" key="1">
    <citation type="submission" date="2013-10" db="EMBL/GenBank/DDBJ databases">
        <title>Genomic analysis of the causative agents of coccidiosis in chickens.</title>
        <authorList>
            <person name="Reid A.J."/>
            <person name="Blake D."/>
            <person name="Billington K."/>
            <person name="Browne H."/>
            <person name="Dunn M."/>
            <person name="Hung S."/>
            <person name="Kawahara F."/>
            <person name="Miranda-Saavedra D."/>
            <person name="Mourier T."/>
            <person name="Nagra H."/>
            <person name="Otto T.D."/>
            <person name="Rawlings N."/>
            <person name="Sanchez A."/>
            <person name="Sanders M."/>
            <person name="Subramaniam C."/>
            <person name="Tay Y."/>
            <person name="Dear P."/>
            <person name="Doerig C."/>
            <person name="Gruber A."/>
            <person name="Parkinson J."/>
            <person name="Shirley M."/>
            <person name="Wan K.L."/>
            <person name="Berriman M."/>
            <person name="Tomley F."/>
            <person name="Pain A."/>
        </authorList>
    </citation>
    <scope>NUCLEOTIDE SEQUENCE [LARGE SCALE GENOMIC DNA]</scope>
    <source>
        <strain evidence="3">Houghton</strain>
    </source>
</reference>
<keyword evidence="4" id="KW-1185">Reference proteome</keyword>
<dbReference type="PANTHER" id="PTHR24330">
    <property type="entry name" value="HOMEOBOX PROTEIN BARH-LIKE"/>
    <property type="match status" value="1"/>
</dbReference>
<dbReference type="VEuPathDB" id="ToxoDB:ETH2_0908800"/>
<feature type="region of interest" description="Disordered" evidence="1">
    <location>
        <begin position="923"/>
        <end position="948"/>
    </location>
</feature>
<dbReference type="EMBL" id="HG675628">
    <property type="protein sequence ID" value="CDJ41483.1"/>
    <property type="molecule type" value="Genomic_DNA"/>
</dbReference>
<name>U6KX36_EIMTE</name>
<dbReference type="GeneID" id="25250613"/>
<evidence type="ECO:0000256" key="2">
    <source>
        <dbReference type="SAM" id="Phobius"/>
    </source>
</evidence>
<dbReference type="VEuPathDB" id="ToxoDB:ETH_00007055"/>
<keyword evidence="2" id="KW-0812">Transmembrane</keyword>
<keyword evidence="2" id="KW-0472">Membrane</keyword>
<accession>U6KX36</accession>
<feature type="transmembrane region" description="Helical" evidence="2">
    <location>
        <begin position="2088"/>
        <end position="2109"/>
    </location>
</feature>
<evidence type="ECO:0000313" key="3">
    <source>
        <dbReference type="EMBL" id="CDJ41483.1"/>
    </source>
</evidence>
<dbReference type="RefSeq" id="XP_013232233.1">
    <property type="nucleotide sequence ID" value="XM_013376779.1"/>
</dbReference>
<gene>
    <name evidence="3" type="ORF">ETH_00007055</name>
</gene>
<proteinExistence type="predicted"/>
<evidence type="ECO:0000256" key="1">
    <source>
        <dbReference type="SAM" id="MobiDB-lite"/>
    </source>
</evidence>